<dbReference type="InterPro" id="IPR047246">
    <property type="entry name" value="ThrRS_anticodon"/>
</dbReference>
<dbReference type="InterPro" id="IPR004095">
    <property type="entry name" value="TGS"/>
</dbReference>
<dbReference type="GO" id="GO:0000049">
    <property type="term" value="F:tRNA binding"/>
    <property type="evidence" value="ECO:0007669"/>
    <property type="project" value="UniProtKB-KW"/>
</dbReference>
<feature type="binding site" evidence="14">
    <location>
        <position position="421"/>
    </location>
    <ligand>
        <name>Zn(2+)</name>
        <dbReference type="ChEBI" id="CHEBI:29105"/>
        <note>catalytic</note>
    </ligand>
</feature>
<comment type="catalytic activity">
    <reaction evidence="13 14">
        <text>tRNA(Thr) + L-threonine + ATP = L-threonyl-tRNA(Thr) + AMP + diphosphate + H(+)</text>
        <dbReference type="Rhea" id="RHEA:24624"/>
        <dbReference type="Rhea" id="RHEA-COMP:9670"/>
        <dbReference type="Rhea" id="RHEA-COMP:9704"/>
        <dbReference type="ChEBI" id="CHEBI:15378"/>
        <dbReference type="ChEBI" id="CHEBI:30616"/>
        <dbReference type="ChEBI" id="CHEBI:33019"/>
        <dbReference type="ChEBI" id="CHEBI:57926"/>
        <dbReference type="ChEBI" id="CHEBI:78442"/>
        <dbReference type="ChEBI" id="CHEBI:78534"/>
        <dbReference type="ChEBI" id="CHEBI:456215"/>
        <dbReference type="EC" id="6.1.1.3"/>
    </reaction>
</comment>
<dbReference type="GO" id="GO:0046872">
    <property type="term" value="F:metal ion binding"/>
    <property type="evidence" value="ECO:0007669"/>
    <property type="project" value="UniProtKB-KW"/>
</dbReference>
<feature type="binding site" evidence="14">
    <location>
        <position position="370"/>
    </location>
    <ligand>
        <name>Zn(2+)</name>
        <dbReference type="ChEBI" id="CHEBI:29105"/>
        <note>catalytic</note>
    </ligand>
</feature>
<dbReference type="SMART" id="SM00863">
    <property type="entry name" value="tRNA_SAD"/>
    <property type="match status" value="1"/>
</dbReference>
<keyword evidence="12 14" id="KW-0030">Aminoacyl-tRNA synthetase</keyword>
<keyword evidence="7 14" id="KW-0547">Nucleotide-binding</keyword>
<evidence type="ECO:0000256" key="1">
    <source>
        <dbReference type="ARBA" id="ARBA00008226"/>
    </source>
</evidence>
<evidence type="ECO:0000313" key="17">
    <source>
        <dbReference type="EMBL" id="ABE40485.1"/>
    </source>
</evidence>
<dbReference type="KEGG" id="rpd:RPD_3261"/>
<dbReference type="FunFam" id="3.30.54.20:FF:000002">
    <property type="entry name" value="Threonine--tRNA ligase"/>
    <property type="match status" value="1"/>
</dbReference>
<dbReference type="HAMAP" id="MF_00184">
    <property type="entry name" value="Thr_tRNA_synth"/>
    <property type="match status" value="1"/>
</dbReference>
<dbReference type="BioCyc" id="RPAL316057:RPD_RS16380-MONOMER"/>
<evidence type="ECO:0000256" key="6">
    <source>
        <dbReference type="ARBA" id="ARBA00022723"/>
    </source>
</evidence>
<dbReference type="NCBIfam" id="TIGR00418">
    <property type="entry name" value="thrS"/>
    <property type="match status" value="1"/>
</dbReference>
<dbReference type="Pfam" id="PF02824">
    <property type="entry name" value="TGS"/>
    <property type="match status" value="1"/>
</dbReference>
<feature type="binding site" evidence="14">
    <location>
        <position position="554"/>
    </location>
    <ligand>
        <name>Zn(2+)</name>
        <dbReference type="ChEBI" id="CHEBI:29105"/>
        <note>catalytic</note>
    </ligand>
</feature>
<keyword evidence="5 14" id="KW-0436">Ligase</keyword>
<dbReference type="GO" id="GO:0005524">
    <property type="term" value="F:ATP binding"/>
    <property type="evidence" value="ECO:0007669"/>
    <property type="project" value="UniProtKB-UniRule"/>
</dbReference>
<dbReference type="InterPro" id="IPR012676">
    <property type="entry name" value="TGS-like"/>
</dbReference>
<evidence type="ECO:0000256" key="14">
    <source>
        <dbReference type="HAMAP-Rule" id="MF_00184"/>
    </source>
</evidence>
<comment type="similarity">
    <text evidence="1 14">Belongs to the class-II aminoacyl-tRNA synthetase family.</text>
</comment>
<evidence type="ECO:0000256" key="4">
    <source>
        <dbReference type="ARBA" id="ARBA00022555"/>
    </source>
</evidence>
<keyword evidence="9 14" id="KW-0067">ATP-binding</keyword>
<dbReference type="SUPFAM" id="SSF55681">
    <property type="entry name" value="Class II aaRS and biotin synthetases"/>
    <property type="match status" value="1"/>
</dbReference>
<dbReference type="GO" id="GO:0005829">
    <property type="term" value="C:cytosol"/>
    <property type="evidence" value="ECO:0007669"/>
    <property type="project" value="TreeGrafter"/>
</dbReference>
<proteinExistence type="inferred from homology"/>
<dbReference type="EC" id="6.1.1.3" evidence="14"/>
<dbReference type="InterPro" id="IPR045864">
    <property type="entry name" value="aa-tRNA-synth_II/BPL/LPL"/>
</dbReference>
<keyword evidence="8 14" id="KW-0862">Zinc</keyword>
<evidence type="ECO:0000256" key="11">
    <source>
        <dbReference type="ARBA" id="ARBA00022917"/>
    </source>
</evidence>
<dbReference type="CDD" id="cd01667">
    <property type="entry name" value="TGS_ThrRS"/>
    <property type="match status" value="1"/>
</dbReference>
<keyword evidence="3 14" id="KW-0963">Cytoplasm</keyword>
<dbReference type="InterPro" id="IPR002320">
    <property type="entry name" value="Thr-tRNA-ligase_IIa"/>
</dbReference>
<dbReference type="AlphaFoldDB" id="Q134K4"/>
<keyword evidence="17" id="KW-0378">Hydrolase</keyword>
<dbReference type="GO" id="GO:0016787">
    <property type="term" value="F:hydrolase activity"/>
    <property type="evidence" value="ECO:0007669"/>
    <property type="project" value="UniProtKB-KW"/>
</dbReference>
<dbReference type="PANTHER" id="PTHR11451">
    <property type="entry name" value="THREONINE-TRNA LIGASE"/>
    <property type="match status" value="1"/>
</dbReference>
<dbReference type="InterPro" id="IPR002314">
    <property type="entry name" value="aa-tRNA-synt_IIb"/>
</dbReference>
<dbReference type="InterPro" id="IPR006195">
    <property type="entry name" value="aa-tRNA-synth_II"/>
</dbReference>
<dbReference type="InterPro" id="IPR036621">
    <property type="entry name" value="Anticodon-bd_dom_sf"/>
</dbReference>
<keyword evidence="6 14" id="KW-0479">Metal-binding</keyword>
<name>Q134K4_RHOPS</name>
<dbReference type="CDD" id="cd00771">
    <property type="entry name" value="ThrRS_core"/>
    <property type="match status" value="1"/>
</dbReference>
<comment type="cofactor">
    <cofactor evidence="14">
        <name>Zn(2+)</name>
        <dbReference type="ChEBI" id="CHEBI:29105"/>
    </cofactor>
    <text evidence="14">Binds 1 zinc ion per subunit.</text>
</comment>
<dbReference type="CDD" id="cd00860">
    <property type="entry name" value="ThrRS_anticodon"/>
    <property type="match status" value="1"/>
</dbReference>
<reference evidence="17 18" key="1">
    <citation type="submission" date="2006-03" db="EMBL/GenBank/DDBJ databases">
        <title>Complete sequence of Rhodopseudomonas palustris BisB5.</title>
        <authorList>
            <consortium name="US DOE Joint Genome Institute"/>
            <person name="Copeland A."/>
            <person name="Lucas S."/>
            <person name="Lapidus A."/>
            <person name="Barry K."/>
            <person name="Detter J.C."/>
            <person name="Glavina del Rio T."/>
            <person name="Hammon N."/>
            <person name="Israni S."/>
            <person name="Dalin E."/>
            <person name="Tice H."/>
            <person name="Pitluck S."/>
            <person name="Chain P."/>
            <person name="Malfatti S."/>
            <person name="Shin M."/>
            <person name="Vergez L."/>
            <person name="Schmutz J."/>
            <person name="Larimer F."/>
            <person name="Land M."/>
            <person name="Hauser L."/>
            <person name="Pelletier D.A."/>
            <person name="Kyrpides N."/>
            <person name="Lykidis A."/>
            <person name="Oda Y."/>
            <person name="Harwood C.S."/>
            <person name="Richardson P."/>
        </authorList>
    </citation>
    <scope>NUCLEOTIDE SEQUENCE [LARGE SCALE GENOMIC DNA]</scope>
    <source>
        <strain evidence="17 18">BisB5</strain>
    </source>
</reference>
<dbReference type="PROSITE" id="PS51880">
    <property type="entry name" value="TGS"/>
    <property type="match status" value="1"/>
</dbReference>
<feature type="domain" description="TGS" evidence="16">
    <location>
        <begin position="29"/>
        <end position="92"/>
    </location>
</feature>
<comment type="caution">
    <text evidence="14">Lacks conserved residue(s) required for the propagation of feature annotation.</text>
</comment>
<comment type="subcellular location">
    <subcellularLocation>
        <location evidence="14">Cytoplasm</location>
    </subcellularLocation>
</comment>
<keyword evidence="10 14" id="KW-0694">RNA-binding</keyword>
<dbReference type="SUPFAM" id="SSF52954">
    <property type="entry name" value="Class II aaRS ABD-related"/>
    <property type="match status" value="1"/>
</dbReference>
<dbReference type="InterPro" id="IPR004154">
    <property type="entry name" value="Anticodon-bd"/>
</dbReference>
<dbReference type="PROSITE" id="PS50862">
    <property type="entry name" value="AA_TRNA_LIGASE_II"/>
    <property type="match status" value="1"/>
</dbReference>
<sequence length="687" mass="77095">MTDKTPADKNLPAGSGFQYTLSNLKPAVNAEQITVTFPDGKTRDYPRGTTGLEIAKGISPSLAKRTVVMALNGVLTDLADPIDDNAAIDFVARDDSRALELIRHDCAHVLAEAVQALWPGTQVTIGPTIENGFYYDFFRNEPFTPEDFAAIEKKMREIIARDKPFTKEVWTRDQTKQVFADNGEMFKVELVDAIPADQSIKIYKQGDWFDLCRGPHMTSTGKIGSAFKLMKVAGAYWRGDSNNPMLTRIYGTAFAKQEDLDAYLKQIEEAEKRDHRRLGRELDLFHFQEEGPGVVFWHAKGWSVFQSLVAYMRRRLAGNYDEVNAPQILDKVLWETSGHWDWYRENMFAAQSAGENAEDKRWFALKPMNCPGHVQIFKHGLKSYRDLPLRMAEFGIVHRYEPSGAMHGLMRVRGFTQDDAHVFCTEAQLAEECLKINDLILSTYSDFGFDGELTVKLSTRPDKRVGTDEMWDHAERVMATVLSEIKAQGDNRIKTEINPGEGAFYGPKFEYVLRDAIGRDWQCGTTQVDFNLPERFGAFYIDADGAKKAPVMVHRAICGSMERFIGILIEHFAGNFPLWLAPVQLVVATITSEGDEYAKKVVAAARRAGLRVDIDLRNEKINLKVREHSLAKVPALLVVGRKEAETHSVSVRRLGSDGQTVMATADAIAALVEEATPPDVKRMRAAA</sequence>
<dbReference type="Proteomes" id="UP000001818">
    <property type="component" value="Chromosome"/>
</dbReference>
<evidence type="ECO:0000256" key="5">
    <source>
        <dbReference type="ARBA" id="ARBA00022598"/>
    </source>
</evidence>
<dbReference type="EMBL" id="CP000283">
    <property type="protein sequence ID" value="ABE40485.1"/>
    <property type="molecule type" value="Genomic_DNA"/>
</dbReference>
<dbReference type="InterPro" id="IPR018163">
    <property type="entry name" value="Thr/Ala-tRNA-synth_IIc_edit"/>
</dbReference>
<evidence type="ECO:0000259" key="16">
    <source>
        <dbReference type="PROSITE" id="PS51880"/>
    </source>
</evidence>
<dbReference type="Pfam" id="PF07973">
    <property type="entry name" value="tRNA_SAD"/>
    <property type="match status" value="1"/>
</dbReference>
<dbReference type="PANTHER" id="PTHR11451:SF44">
    <property type="entry name" value="THREONINE--TRNA LIGASE, CHLOROPLASTIC_MITOCHONDRIAL 2"/>
    <property type="match status" value="1"/>
</dbReference>
<dbReference type="InterPro" id="IPR012947">
    <property type="entry name" value="tRNA_SAD"/>
</dbReference>
<organism evidence="17 18">
    <name type="scientific">Rhodopseudomonas palustris (strain BisB5)</name>
    <dbReference type="NCBI Taxonomy" id="316057"/>
    <lineage>
        <taxon>Bacteria</taxon>
        <taxon>Pseudomonadati</taxon>
        <taxon>Pseudomonadota</taxon>
        <taxon>Alphaproteobacteria</taxon>
        <taxon>Hyphomicrobiales</taxon>
        <taxon>Nitrobacteraceae</taxon>
        <taxon>Rhodopseudomonas</taxon>
    </lineage>
</organism>
<dbReference type="HOGENOM" id="CLU_008554_0_1_5"/>
<keyword evidence="11 14" id="KW-0648">Protein biosynthesis</keyword>
<protein>
    <recommendedName>
        <fullName evidence="14">Threonine--tRNA ligase</fullName>
        <ecNumber evidence="14">6.1.1.3</ecNumber>
    </recommendedName>
    <alternativeName>
        <fullName evidence="14">Threonyl-tRNA synthetase</fullName>
        <shortName evidence="14">ThrRS</shortName>
    </alternativeName>
</protein>
<accession>Q134K4</accession>
<evidence type="ECO:0000256" key="9">
    <source>
        <dbReference type="ARBA" id="ARBA00022840"/>
    </source>
</evidence>
<dbReference type="InterPro" id="IPR012675">
    <property type="entry name" value="Beta-grasp_dom_sf"/>
</dbReference>
<keyword evidence="4 14" id="KW-0820">tRNA-binding</keyword>
<dbReference type="Pfam" id="PF03129">
    <property type="entry name" value="HGTP_anticodon"/>
    <property type="match status" value="1"/>
</dbReference>
<dbReference type="FunFam" id="3.40.50.800:FF:000001">
    <property type="entry name" value="Threonine--tRNA ligase"/>
    <property type="match status" value="1"/>
</dbReference>
<dbReference type="Pfam" id="PF00587">
    <property type="entry name" value="tRNA-synt_2b"/>
    <property type="match status" value="1"/>
</dbReference>
<evidence type="ECO:0000256" key="7">
    <source>
        <dbReference type="ARBA" id="ARBA00022741"/>
    </source>
</evidence>
<dbReference type="SUPFAM" id="SSF55186">
    <property type="entry name" value="ThrRS/AlaRS common domain"/>
    <property type="match status" value="1"/>
</dbReference>
<dbReference type="PRINTS" id="PR01047">
    <property type="entry name" value="TRNASYNTHTHR"/>
</dbReference>
<evidence type="ECO:0000256" key="12">
    <source>
        <dbReference type="ARBA" id="ARBA00023146"/>
    </source>
</evidence>
<evidence type="ECO:0000256" key="3">
    <source>
        <dbReference type="ARBA" id="ARBA00022490"/>
    </source>
</evidence>
<dbReference type="FunFam" id="3.30.980.10:FF:000005">
    <property type="entry name" value="Threonyl-tRNA synthetase, mitochondrial"/>
    <property type="match status" value="1"/>
</dbReference>
<evidence type="ECO:0000256" key="10">
    <source>
        <dbReference type="ARBA" id="ARBA00022884"/>
    </source>
</evidence>
<dbReference type="STRING" id="316057.RPD_3261"/>
<evidence type="ECO:0000256" key="2">
    <source>
        <dbReference type="ARBA" id="ARBA00011738"/>
    </source>
</evidence>
<dbReference type="Gene3D" id="3.40.50.800">
    <property type="entry name" value="Anticodon-binding domain"/>
    <property type="match status" value="1"/>
</dbReference>
<evidence type="ECO:0000259" key="15">
    <source>
        <dbReference type="PROSITE" id="PS50862"/>
    </source>
</evidence>
<feature type="domain" description="Aminoacyl-transfer RNA synthetases class-II family profile" evidence="15">
    <location>
        <begin position="304"/>
        <end position="577"/>
    </location>
</feature>
<dbReference type="GO" id="GO:0006435">
    <property type="term" value="P:threonyl-tRNA aminoacylation"/>
    <property type="evidence" value="ECO:0007669"/>
    <property type="project" value="UniProtKB-UniRule"/>
</dbReference>
<dbReference type="InterPro" id="IPR033728">
    <property type="entry name" value="ThrRS_core"/>
</dbReference>
<dbReference type="Gene3D" id="3.30.54.20">
    <property type="match status" value="1"/>
</dbReference>
<dbReference type="Gene3D" id="3.30.930.10">
    <property type="entry name" value="Bira Bifunctional Protein, Domain 2"/>
    <property type="match status" value="1"/>
</dbReference>
<gene>
    <name evidence="14" type="primary">thrS</name>
    <name evidence="17" type="ordered locus">RPD_3261</name>
</gene>
<dbReference type="SUPFAM" id="SSF81271">
    <property type="entry name" value="TGS-like"/>
    <property type="match status" value="1"/>
</dbReference>
<evidence type="ECO:0000256" key="13">
    <source>
        <dbReference type="ARBA" id="ARBA00049515"/>
    </source>
</evidence>
<dbReference type="FunFam" id="3.30.930.10:FF:000002">
    <property type="entry name" value="Threonine--tRNA ligase"/>
    <property type="match status" value="1"/>
</dbReference>
<evidence type="ECO:0000313" key="18">
    <source>
        <dbReference type="Proteomes" id="UP000001818"/>
    </source>
</evidence>
<dbReference type="Gene3D" id="3.10.20.30">
    <property type="match status" value="1"/>
</dbReference>
<comment type="subunit">
    <text evidence="2 14">Homodimer.</text>
</comment>
<dbReference type="eggNOG" id="COG0441">
    <property type="taxonomic scope" value="Bacteria"/>
</dbReference>
<evidence type="ECO:0000256" key="8">
    <source>
        <dbReference type="ARBA" id="ARBA00022833"/>
    </source>
</evidence>
<dbReference type="Gene3D" id="3.30.980.10">
    <property type="entry name" value="Threonyl-trna Synthetase, Chain A, domain 2"/>
    <property type="match status" value="1"/>
</dbReference>
<dbReference type="GO" id="GO:0004829">
    <property type="term" value="F:threonine-tRNA ligase activity"/>
    <property type="evidence" value="ECO:0007669"/>
    <property type="project" value="UniProtKB-UniRule"/>
</dbReference>